<name>A0ABS0IGF6_9BACT</name>
<keyword evidence="2" id="KW-1185">Reference proteome</keyword>
<evidence type="ECO:0000313" key="2">
    <source>
        <dbReference type="Proteomes" id="UP000597617"/>
    </source>
</evidence>
<reference evidence="1 2" key="1">
    <citation type="submission" date="2020-11" db="EMBL/GenBank/DDBJ databases">
        <authorList>
            <person name="Kim M.K."/>
        </authorList>
    </citation>
    <scope>NUCLEOTIDE SEQUENCE [LARGE SCALE GENOMIC DNA]</scope>
    <source>
        <strain evidence="1 2">BT683</strain>
    </source>
</reference>
<proteinExistence type="predicted"/>
<dbReference type="EMBL" id="JADQDQ010000003">
    <property type="protein sequence ID" value="MBF9237444.1"/>
    <property type="molecule type" value="Genomic_DNA"/>
</dbReference>
<evidence type="ECO:0000313" key="1">
    <source>
        <dbReference type="EMBL" id="MBF9237444.1"/>
    </source>
</evidence>
<dbReference type="RefSeq" id="WP_196281816.1">
    <property type="nucleotide sequence ID" value="NZ_JADQDQ010000003.1"/>
</dbReference>
<accession>A0ABS0IGF6</accession>
<evidence type="ECO:0008006" key="3">
    <source>
        <dbReference type="Google" id="ProtNLM"/>
    </source>
</evidence>
<comment type="caution">
    <text evidence="1">The sequence shown here is derived from an EMBL/GenBank/DDBJ whole genome shotgun (WGS) entry which is preliminary data.</text>
</comment>
<dbReference type="Proteomes" id="UP000597617">
    <property type="component" value="Unassembled WGS sequence"/>
</dbReference>
<protein>
    <recommendedName>
        <fullName evidence="3">DUF2793 domain-containing protein</fullName>
    </recommendedName>
</protein>
<gene>
    <name evidence="1" type="ORF">I2I05_08540</name>
</gene>
<sequence>MNSFLQNGLDNRPVLSLTGARCVLLVNRNAVIDVAPSTDDVMVLDDVYLVTGTKWNLFNEPENLSFTCEPAFSPAGTVYNVSIGFTATILTSAKSQLFRSMAKTKLTGVVQDKNNRWWLVGAEQALSLVEAPRRIDQDVNQYTVKITGTQLVDARQMSQTWVSALTDASFTDMVDAIDGGTSLVVLGADANGNSGGGTTIFLGNNFQNTITSPPSGYVIPSTIGMVFANSGTVVNLPANALVGQQHTVKDFSGGAYMASITINGNGHAIDGSPGPVKISTEYGAMTFTYADSGWMTNAFVN</sequence>
<organism evidence="1 2">
    <name type="scientific">Hymenobacter jeongseonensis</name>
    <dbReference type="NCBI Taxonomy" id="2791027"/>
    <lineage>
        <taxon>Bacteria</taxon>
        <taxon>Pseudomonadati</taxon>
        <taxon>Bacteroidota</taxon>
        <taxon>Cytophagia</taxon>
        <taxon>Cytophagales</taxon>
        <taxon>Hymenobacteraceae</taxon>
        <taxon>Hymenobacter</taxon>
    </lineage>
</organism>